<dbReference type="PANTHER" id="PTHR11778">
    <property type="entry name" value="SERYL-TRNA SYNTHETASE"/>
    <property type="match status" value="1"/>
</dbReference>
<evidence type="ECO:0000256" key="3">
    <source>
        <dbReference type="ARBA" id="ARBA00022598"/>
    </source>
</evidence>
<proteinExistence type="inferred from homology"/>
<keyword evidence="5" id="KW-0067">ATP-binding</keyword>
<dbReference type="GO" id="GO:0004828">
    <property type="term" value="F:serine-tRNA ligase activity"/>
    <property type="evidence" value="ECO:0007669"/>
    <property type="project" value="UniProtKB-EC"/>
</dbReference>
<accession>A0A0L8GNM5</accession>
<gene>
    <name evidence="9" type="ORF">OCBIM_22030719mg</name>
</gene>
<feature type="domain" description="Aminoacyl-transfer RNA synthetases class-II family profile" evidence="8">
    <location>
        <begin position="201"/>
        <end position="432"/>
    </location>
</feature>
<dbReference type="SUPFAM" id="SSF55681">
    <property type="entry name" value="Class II aaRS and biotin synthetases"/>
    <property type="match status" value="1"/>
</dbReference>
<dbReference type="GO" id="GO:0006434">
    <property type="term" value="P:seryl-tRNA aminoacylation"/>
    <property type="evidence" value="ECO:0007669"/>
    <property type="project" value="InterPro"/>
</dbReference>
<dbReference type="EC" id="6.1.1.11" evidence="2"/>
<evidence type="ECO:0000313" key="9">
    <source>
        <dbReference type="EMBL" id="KOF78492.1"/>
    </source>
</evidence>
<keyword evidence="6" id="KW-0030">Aminoacyl-tRNA synthetase</keyword>
<dbReference type="KEGG" id="obi:106875723"/>
<evidence type="ECO:0000256" key="7">
    <source>
        <dbReference type="ARBA" id="ARBA00031113"/>
    </source>
</evidence>
<keyword evidence="3" id="KW-0436">Ligase</keyword>
<dbReference type="OMA" id="PLNACGE"/>
<dbReference type="FunFam" id="3.30.930.10:FF:000078">
    <property type="entry name" value="Seryl-tRNA synthetase"/>
    <property type="match status" value="1"/>
</dbReference>
<dbReference type="Gene3D" id="3.30.930.10">
    <property type="entry name" value="Bira Bifunctional Protein, Domain 2"/>
    <property type="match status" value="1"/>
</dbReference>
<comment type="similarity">
    <text evidence="1">Belongs to the class-II aminoacyl-tRNA synthetase family. Type-1 seryl-tRNA synthetase subfamily.</text>
</comment>
<organism evidence="9">
    <name type="scientific">Octopus bimaculoides</name>
    <name type="common">California two-spotted octopus</name>
    <dbReference type="NCBI Taxonomy" id="37653"/>
    <lineage>
        <taxon>Eukaryota</taxon>
        <taxon>Metazoa</taxon>
        <taxon>Spiralia</taxon>
        <taxon>Lophotrochozoa</taxon>
        <taxon>Mollusca</taxon>
        <taxon>Cephalopoda</taxon>
        <taxon>Coleoidea</taxon>
        <taxon>Octopodiformes</taxon>
        <taxon>Octopoda</taxon>
        <taxon>Incirrata</taxon>
        <taxon>Octopodidae</taxon>
        <taxon>Octopus</taxon>
    </lineage>
</organism>
<keyword evidence="4" id="KW-0547">Nucleotide-binding</keyword>
<dbReference type="PRINTS" id="PR00981">
    <property type="entry name" value="TRNASYNTHSER"/>
</dbReference>
<dbReference type="EMBL" id="KQ421078">
    <property type="protein sequence ID" value="KOF78492.1"/>
    <property type="molecule type" value="Genomic_DNA"/>
</dbReference>
<sequence length="464" mass="52342">MLGSMYGLHTTLGRFQWRTCKHFSVIRALLKSADSKCYRRDISIDCLSQNSYQDSQSSICPEFDWDYLCNPENTLEIKENIRNRKGIGDIDAVHRLWNDVSREDNSMKKQGLIDKLKSLAADIPNKIHPLAPIGNESCNRVVKTFGKESVNVGKVKGVVEIGEKAGWLRTSNVGTTTGQRSYYFLNQLARLELALVNYCLDKLRLEGFQLVSVPEILRPEIIEGCGFKTTGQRTQVYKLDAKRHGSACLSGTSEMALAGYFQNQEFSLQDLPIKLTAVSRCHRAEISELEEEKGIYRVHNFTKVEMFSVVAQETGKESDDSLQEFIDLQTDLYQSLGLHCRLLDMASQELGAPASRKFDYETWMPAKGFWGEISSASNCTDYQSRRLGAKYKNKADQLTYVHTINGTACAVPRLVMAIIENNQLPNGSVLLPQVLHPYFQGSLLTVEPKSLNHWKKSLTPFTVQ</sequence>
<evidence type="ECO:0000256" key="4">
    <source>
        <dbReference type="ARBA" id="ARBA00022741"/>
    </source>
</evidence>
<dbReference type="InterPro" id="IPR006195">
    <property type="entry name" value="aa-tRNA-synth_II"/>
</dbReference>
<dbReference type="InterPro" id="IPR002314">
    <property type="entry name" value="aa-tRNA-synt_IIb"/>
</dbReference>
<dbReference type="InterPro" id="IPR002317">
    <property type="entry name" value="Ser-tRNA-ligase_type_1"/>
</dbReference>
<evidence type="ECO:0000256" key="2">
    <source>
        <dbReference type="ARBA" id="ARBA00012840"/>
    </source>
</evidence>
<dbReference type="Pfam" id="PF00587">
    <property type="entry name" value="tRNA-synt_2b"/>
    <property type="match status" value="1"/>
</dbReference>
<dbReference type="OrthoDB" id="10264585at2759"/>
<dbReference type="AlphaFoldDB" id="A0A0L8GNM5"/>
<protein>
    <recommendedName>
        <fullName evidence="2">serine--tRNA ligase</fullName>
        <ecNumber evidence="2">6.1.1.11</ecNumber>
    </recommendedName>
    <alternativeName>
        <fullName evidence="7">Seryl-tRNA synthetase</fullName>
    </alternativeName>
</protein>
<name>A0A0L8GNM5_OCTBM</name>
<evidence type="ECO:0000259" key="8">
    <source>
        <dbReference type="PROSITE" id="PS50862"/>
    </source>
</evidence>
<evidence type="ECO:0000256" key="1">
    <source>
        <dbReference type="ARBA" id="ARBA00010728"/>
    </source>
</evidence>
<dbReference type="PROSITE" id="PS50862">
    <property type="entry name" value="AA_TRNA_LIGASE_II"/>
    <property type="match status" value="1"/>
</dbReference>
<reference evidence="9" key="1">
    <citation type="submission" date="2015-07" db="EMBL/GenBank/DDBJ databases">
        <title>MeaNS - Measles Nucleotide Surveillance Program.</title>
        <authorList>
            <person name="Tran T."/>
            <person name="Druce J."/>
        </authorList>
    </citation>
    <scope>NUCLEOTIDE SEQUENCE</scope>
    <source>
        <strain evidence="9">UCB-OBI-ISO-001</strain>
        <tissue evidence="9">Gonad</tissue>
    </source>
</reference>
<dbReference type="GO" id="GO:0005524">
    <property type="term" value="F:ATP binding"/>
    <property type="evidence" value="ECO:0007669"/>
    <property type="project" value="UniProtKB-KW"/>
</dbReference>
<evidence type="ECO:0000256" key="5">
    <source>
        <dbReference type="ARBA" id="ARBA00022840"/>
    </source>
</evidence>
<dbReference type="InterPro" id="IPR045864">
    <property type="entry name" value="aa-tRNA-synth_II/BPL/LPL"/>
</dbReference>
<evidence type="ECO:0000256" key="6">
    <source>
        <dbReference type="ARBA" id="ARBA00023146"/>
    </source>
</evidence>
<dbReference type="STRING" id="37653.A0A0L8GNM5"/>